<protein>
    <submittedName>
        <fullName evidence="2">Uncharacterized protein</fullName>
    </submittedName>
</protein>
<accession>A0AB94IYF4</accession>
<dbReference type="Proteomes" id="UP000008957">
    <property type="component" value="Chromosome"/>
</dbReference>
<proteinExistence type="predicted"/>
<dbReference type="RefSeq" id="WP_015556969.1">
    <property type="nucleotide sequence ID" value="NC_021038.1"/>
</dbReference>
<evidence type="ECO:0000313" key="2">
    <source>
        <dbReference type="EMBL" id="CBL28822.1"/>
    </source>
</evidence>
<dbReference type="InterPro" id="IPR028264">
    <property type="entry name" value="Imm15"/>
</dbReference>
<reference evidence="3" key="1">
    <citation type="submission" date="2010-03" db="EMBL/GenBank/DDBJ databases">
        <title>The genome sequence of Synergistetes sp. SGP1.</title>
        <authorList>
            <consortium name="metaHIT consortium -- http://www.metahit.eu/"/>
            <person name="Pajon A."/>
            <person name="Turner K."/>
            <person name="Parkhill J."/>
            <person name="Wade W."/>
            <person name="Vartoukian S."/>
        </authorList>
    </citation>
    <scope>NUCLEOTIDE SEQUENCE [LARGE SCALE GENOMIC DNA]</scope>
    <source>
        <strain evidence="3">SGP1</strain>
    </source>
</reference>
<organism evidence="2 3">
    <name type="scientific">Fretibacterium fastidiosum</name>
    <dbReference type="NCBI Taxonomy" id="651822"/>
    <lineage>
        <taxon>Bacteria</taxon>
        <taxon>Thermotogati</taxon>
        <taxon>Synergistota</taxon>
        <taxon>Synergistia</taxon>
        <taxon>Synergistales</taxon>
        <taxon>Aminobacteriaceae</taxon>
        <taxon>Fretibacterium</taxon>
    </lineage>
</organism>
<sequence length="189" mass="22587">MKMKKTKMKNTLIANIYNKIIRETGLYNLDYFIEEHEGGYEEMPILDYFPQAKFLKRVIKKEEISALLLDIALFFVNVILLYAYNKLTEKQFANFFIAIFVVDFDHLEEDYGDYGHFNPRILVSREADKYTFVSQEMLFDYKRCEKFYKHVSKVAGLGDFMFYRHYDDKNDLDTIYMVPNREGYSPVSL</sequence>
<reference evidence="2 3" key="2">
    <citation type="submission" date="2010-03" db="EMBL/GenBank/DDBJ databases">
        <authorList>
            <person name="Pajon A."/>
        </authorList>
    </citation>
    <scope>NUCLEOTIDE SEQUENCE [LARGE SCALE GENOMIC DNA]</scope>
    <source>
        <strain evidence="2 3">SGP1</strain>
    </source>
</reference>
<dbReference type="KEGG" id="sbr:SY1_20470"/>
<gene>
    <name evidence="2" type="ORF">SY1_20470</name>
</gene>
<keyword evidence="3" id="KW-1185">Reference proteome</keyword>
<keyword evidence="1" id="KW-0812">Transmembrane</keyword>
<dbReference type="AlphaFoldDB" id="A0AB94IYF4"/>
<dbReference type="EMBL" id="FP929056">
    <property type="protein sequence ID" value="CBL28822.1"/>
    <property type="molecule type" value="Genomic_DNA"/>
</dbReference>
<keyword evidence="1" id="KW-0472">Membrane</keyword>
<evidence type="ECO:0000256" key="1">
    <source>
        <dbReference type="SAM" id="Phobius"/>
    </source>
</evidence>
<evidence type="ECO:0000313" key="3">
    <source>
        <dbReference type="Proteomes" id="UP000008957"/>
    </source>
</evidence>
<dbReference type="Pfam" id="PF15561">
    <property type="entry name" value="Imm15"/>
    <property type="match status" value="1"/>
</dbReference>
<name>A0AB94IYF4_9BACT</name>
<feature type="transmembrane region" description="Helical" evidence="1">
    <location>
        <begin position="64"/>
        <end position="84"/>
    </location>
</feature>
<keyword evidence="1" id="KW-1133">Transmembrane helix</keyword>